<reference evidence="6 7" key="1">
    <citation type="journal article" date="2012" name="Genome Biol.">
        <title>The genome of the polar eukaryotic microalga coccomyxa subellipsoidea reveals traits of cold adaptation.</title>
        <authorList>
            <person name="Blanc G."/>
            <person name="Agarkova I."/>
            <person name="Grimwood J."/>
            <person name="Kuo A."/>
            <person name="Brueggeman A."/>
            <person name="Dunigan D."/>
            <person name="Gurnon J."/>
            <person name="Ladunga I."/>
            <person name="Lindquist E."/>
            <person name="Lucas S."/>
            <person name="Pangilinan J."/>
            <person name="Proschold T."/>
            <person name="Salamov A."/>
            <person name="Schmutz J."/>
            <person name="Weeks D."/>
            <person name="Yamada T."/>
            <person name="Claverie J.M."/>
            <person name="Grigoriev I."/>
            <person name="Van Etten J."/>
            <person name="Lomsadze A."/>
            <person name="Borodovsky M."/>
        </authorList>
    </citation>
    <scope>NUCLEOTIDE SEQUENCE [LARGE SCALE GENOMIC DNA]</scope>
    <source>
        <strain evidence="6 7">C-169</strain>
    </source>
</reference>
<comment type="subcellular location">
    <subcellularLocation>
        <location evidence="1">Nucleus</location>
    </subcellularLocation>
</comment>
<dbReference type="GO" id="GO:0016251">
    <property type="term" value="F:RNA polymerase II general transcription initiation factor activity"/>
    <property type="evidence" value="ECO:0007669"/>
    <property type="project" value="TreeGrafter"/>
</dbReference>
<keyword evidence="3" id="KW-0804">Transcription</keyword>
<dbReference type="GO" id="GO:0006367">
    <property type="term" value="P:transcription initiation at RNA polymerase II promoter"/>
    <property type="evidence" value="ECO:0007669"/>
    <property type="project" value="TreeGrafter"/>
</dbReference>
<evidence type="ECO:0000256" key="1">
    <source>
        <dbReference type="ARBA" id="ARBA00004123"/>
    </source>
</evidence>
<dbReference type="GO" id="GO:1990841">
    <property type="term" value="F:promoter-specific chromatin binding"/>
    <property type="evidence" value="ECO:0007669"/>
    <property type="project" value="TreeGrafter"/>
</dbReference>
<evidence type="ECO:0008006" key="8">
    <source>
        <dbReference type="Google" id="ProtNLM"/>
    </source>
</evidence>
<gene>
    <name evidence="6" type="ORF">COCSUDRAFT_68050</name>
</gene>
<evidence type="ECO:0000256" key="2">
    <source>
        <dbReference type="ARBA" id="ARBA00023015"/>
    </source>
</evidence>
<dbReference type="PANTHER" id="PTHR21242">
    <property type="entry name" value="TRANSCRIPTION INITIATION FACTOR TFIID SUBUNIT 10"/>
    <property type="match status" value="1"/>
</dbReference>
<comment type="caution">
    <text evidence="6">The sequence shown here is derived from an EMBL/GenBank/DDBJ whole genome shotgun (WGS) entry which is preliminary data.</text>
</comment>
<dbReference type="GO" id="GO:0000124">
    <property type="term" value="C:SAGA complex"/>
    <property type="evidence" value="ECO:0007669"/>
    <property type="project" value="TreeGrafter"/>
</dbReference>
<dbReference type="Pfam" id="PF03540">
    <property type="entry name" value="TAF10"/>
    <property type="match status" value="1"/>
</dbReference>
<dbReference type="PRINTS" id="PR01443">
    <property type="entry name" value="TFIID30KDSUB"/>
</dbReference>
<dbReference type="eggNOG" id="KOG3423">
    <property type="taxonomic scope" value="Eukaryota"/>
</dbReference>
<dbReference type="GO" id="GO:0005669">
    <property type="term" value="C:transcription factor TFIID complex"/>
    <property type="evidence" value="ECO:0007669"/>
    <property type="project" value="TreeGrafter"/>
</dbReference>
<accession>I0YKC9</accession>
<sequence>MRMQEPPSTNLPEFLNSLEDFVPTIPDEFTEQSLERCGVDCNDKRIVRLVSLAAQRFVASALHDAKQVYSRRQKQTPARLKEAGYDVKDRRPVLLTEDLAEAMLEYGLTLKRPPYYADASSSQLPGK</sequence>
<keyword evidence="4" id="KW-0539">Nucleus</keyword>
<dbReference type="Proteomes" id="UP000007264">
    <property type="component" value="Unassembled WGS sequence"/>
</dbReference>
<keyword evidence="7" id="KW-1185">Reference proteome</keyword>
<dbReference type="CDD" id="cd07982">
    <property type="entry name" value="HFD_TAF10"/>
    <property type="match status" value="1"/>
</dbReference>
<dbReference type="STRING" id="574566.I0YKC9"/>
<evidence type="ECO:0000313" key="6">
    <source>
        <dbReference type="EMBL" id="EIE18848.1"/>
    </source>
</evidence>
<dbReference type="RefSeq" id="XP_005643392.1">
    <property type="nucleotide sequence ID" value="XM_005643335.1"/>
</dbReference>
<evidence type="ECO:0000256" key="4">
    <source>
        <dbReference type="ARBA" id="ARBA00023242"/>
    </source>
</evidence>
<keyword evidence="2" id="KW-0805">Transcription regulation</keyword>
<dbReference type="KEGG" id="csl:COCSUDRAFT_68050"/>
<evidence type="ECO:0000313" key="7">
    <source>
        <dbReference type="Proteomes" id="UP000007264"/>
    </source>
</evidence>
<name>I0YKC9_COCSC</name>
<protein>
    <recommendedName>
        <fullName evidence="8">Transcription initiation factor TFIID subunit 10</fullName>
    </recommendedName>
</protein>
<dbReference type="PANTHER" id="PTHR21242:SF0">
    <property type="entry name" value="TRANSCRIPTION INITIATION FACTOR TFIID SUBUNIT 10"/>
    <property type="match status" value="1"/>
</dbReference>
<dbReference type="GeneID" id="17036956"/>
<dbReference type="EMBL" id="AGSI01000021">
    <property type="protein sequence ID" value="EIE18848.1"/>
    <property type="molecule type" value="Genomic_DNA"/>
</dbReference>
<proteinExistence type="inferred from homology"/>
<evidence type="ECO:0000256" key="5">
    <source>
        <dbReference type="ARBA" id="ARBA00025730"/>
    </source>
</evidence>
<dbReference type="OrthoDB" id="154356at2759"/>
<comment type="similarity">
    <text evidence="5">Belongs to the TAF10 family.</text>
</comment>
<dbReference type="AlphaFoldDB" id="I0YKC9"/>
<dbReference type="InterPro" id="IPR003923">
    <property type="entry name" value="TAF10"/>
</dbReference>
<evidence type="ECO:0000256" key="3">
    <source>
        <dbReference type="ARBA" id="ARBA00023163"/>
    </source>
</evidence>
<organism evidence="6 7">
    <name type="scientific">Coccomyxa subellipsoidea (strain C-169)</name>
    <name type="common">Green microalga</name>
    <dbReference type="NCBI Taxonomy" id="574566"/>
    <lineage>
        <taxon>Eukaryota</taxon>
        <taxon>Viridiplantae</taxon>
        <taxon>Chlorophyta</taxon>
        <taxon>core chlorophytes</taxon>
        <taxon>Trebouxiophyceae</taxon>
        <taxon>Trebouxiophyceae incertae sedis</taxon>
        <taxon>Coccomyxaceae</taxon>
        <taxon>Coccomyxa</taxon>
        <taxon>Coccomyxa subellipsoidea</taxon>
    </lineage>
</organism>